<protein>
    <submittedName>
        <fullName evidence="1">Copper transporter</fullName>
    </submittedName>
</protein>
<comment type="caution">
    <text evidence="1">The sequence shown here is derived from an EMBL/GenBank/DDBJ whole genome shotgun (WGS) entry which is preliminary data.</text>
</comment>
<dbReference type="EMBL" id="JAMFTQ010000002">
    <property type="protein sequence ID" value="MCP1386996.1"/>
    <property type="molecule type" value="Genomic_DNA"/>
</dbReference>
<sequence>MANAGQASGLVAAGLGWGIALGVALGTLLIAPALQGSLADAGVSAATSDTDAEAAENTAQDADAQKKIDASNILLADQAQGIVEGVLDGVAVTLIRTAAASDADAAGVRWMSNAAGASNAGGIGLTEKFFDRDAADELSSIIATTLPAGAQLSVENRSPGTHAGESLAAVLAADPETGEAVAPAGDRAFVLEALEAAGFIEARGPIAPASVLFIVTGEEATDGYEAQALTDLVAALGANARVVLASGSEGPEIEGVHTVPFVGTEAGRIAAILKASELVGAQENAEEAEEAPAEQ</sequence>
<dbReference type="Pfam" id="PF11382">
    <property type="entry name" value="MctB"/>
    <property type="match status" value="1"/>
</dbReference>
<evidence type="ECO:0000313" key="1">
    <source>
        <dbReference type="EMBL" id="MCP1386996.1"/>
    </source>
</evidence>
<gene>
    <name evidence="1" type="ORF">M5J20_02160</name>
</gene>
<name>A0ABT1FZ49_9CORY</name>
<dbReference type="InterPro" id="IPR021522">
    <property type="entry name" value="MctB"/>
</dbReference>
<dbReference type="RefSeq" id="WP_253575915.1">
    <property type="nucleotide sequence ID" value="NZ_JAMFTQ010000002.1"/>
</dbReference>
<dbReference type="Proteomes" id="UP001204000">
    <property type="component" value="Unassembled WGS sequence"/>
</dbReference>
<reference evidence="1" key="1">
    <citation type="submission" date="2022-05" db="EMBL/GenBank/DDBJ databases">
        <title>Corynebacterium sp. TA-R-1 sp. nov., isolated from human feces.</title>
        <authorList>
            <person name="Shamsuzzaman M."/>
            <person name="Dahal R.H."/>
        </authorList>
    </citation>
    <scope>NUCLEOTIDE SEQUENCE</scope>
    <source>
        <strain evidence="1">TA-R-1</strain>
    </source>
</reference>
<keyword evidence="2" id="KW-1185">Reference proteome</keyword>
<proteinExistence type="predicted"/>
<organism evidence="1 2">
    <name type="scientific">Corynebacterium stercoris</name>
    <dbReference type="NCBI Taxonomy" id="2943490"/>
    <lineage>
        <taxon>Bacteria</taxon>
        <taxon>Bacillati</taxon>
        <taxon>Actinomycetota</taxon>
        <taxon>Actinomycetes</taxon>
        <taxon>Mycobacteriales</taxon>
        <taxon>Corynebacteriaceae</taxon>
        <taxon>Corynebacterium</taxon>
    </lineage>
</organism>
<evidence type="ECO:0000313" key="2">
    <source>
        <dbReference type="Proteomes" id="UP001204000"/>
    </source>
</evidence>
<accession>A0ABT1FZ49</accession>